<accession>A0A4Y2T8F5</accession>
<evidence type="ECO:0000313" key="2">
    <source>
        <dbReference type="Proteomes" id="UP000499080"/>
    </source>
</evidence>
<evidence type="ECO:0000313" key="1">
    <source>
        <dbReference type="EMBL" id="GBN95756.1"/>
    </source>
</evidence>
<comment type="caution">
    <text evidence="1">The sequence shown here is derived from an EMBL/GenBank/DDBJ whole genome shotgun (WGS) entry which is preliminary data.</text>
</comment>
<name>A0A4Y2T8F5_ARAVE</name>
<sequence>MNMRKNQTPAGDEHEARKEQLKYSLAKMNFRDSLLRMIVNLTPELSNLVKSESTFLLPYFDPCIDCVHGQLNFLHVVKGRKGLLTNISKVQNKSHGGLVL</sequence>
<gene>
    <name evidence="1" type="ORF">AVEN_53638_1</name>
</gene>
<protein>
    <submittedName>
        <fullName evidence="1">Uncharacterized protein</fullName>
    </submittedName>
</protein>
<proteinExistence type="predicted"/>
<organism evidence="1 2">
    <name type="scientific">Araneus ventricosus</name>
    <name type="common">Orbweaver spider</name>
    <name type="synonym">Epeira ventricosa</name>
    <dbReference type="NCBI Taxonomy" id="182803"/>
    <lineage>
        <taxon>Eukaryota</taxon>
        <taxon>Metazoa</taxon>
        <taxon>Ecdysozoa</taxon>
        <taxon>Arthropoda</taxon>
        <taxon>Chelicerata</taxon>
        <taxon>Arachnida</taxon>
        <taxon>Araneae</taxon>
        <taxon>Araneomorphae</taxon>
        <taxon>Entelegynae</taxon>
        <taxon>Araneoidea</taxon>
        <taxon>Araneidae</taxon>
        <taxon>Araneus</taxon>
    </lineage>
</organism>
<keyword evidence="2" id="KW-1185">Reference proteome</keyword>
<dbReference type="AlphaFoldDB" id="A0A4Y2T8F5"/>
<dbReference type="Proteomes" id="UP000499080">
    <property type="component" value="Unassembled WGS sequence"/>
</dbReference>
<reference evidence="1 2" key="1">
    <citation type="journal article" date="2019" name="Sci. Rep.">
        <title>Orb-weaving spider Araneus ventricosus genome elucidates the spidroin gene catalogue.</title>
        <authorList>
            <person name="Kono N."/>
            <person name="Nakamura H."/>
            <person name="Ohtoshi R."/>
            <person name="Moran D.A.P."/>
            <person name="Shinohara A."/>
            <person name="Yoshida Y."/>
            <person name="Fujiwara M."/>
            <person name="Mori M."/>
            <person name="Tomita M."/>
            <person name="Arakawa K."/>
        </authorList>
    </citation>
    <scope>NUCLEOTIDE SEQUENCE [LARGE SCALE GENOMIC DNA]</scope>
</reference>
<dbReference type="EMBL" id="BGPR01026218">
    <property type="protein sequence ID" value="GBN95756.1"/>
    <property type="molecule type" value="Genomic_DNA"/>
</dbReference>